<accession>E6LJM5</accession>
<reference evidence="1 2" key="1">
    <citation type="submission" date="2010-12" db="EMBL/GenBank/DDBJ databases">
        <authorList>
            <person name="Muzny D."/>
            <person name="Qin X."/>
            <person name="Deng J."/>
            <person name="Jiang H."/>
            <person name="Liu Y."/>
            <person name="Qu J."/>
            <person name="Song X.-Z."/>
            <person name="Zhang L."/>
            <person name="Thornton R."/>
            <person name="Coyle M."/>
            <person name="Francisco L."/>
            <person name="Jackson L."/>
            <person name="Javaid M."/>
            <person name="Korchina V."/>
            <person name="Kovar C."/>
            <person name="Mata R."/>
            <person name="Mathew T."/>
            <person name="Ngo R."/>
            <person name="Nguyen L."/>
            <person name="Nguyen N."/>
            <person name="Okwuonu G."/>
            <person name="Ongeri F."/>
            <person name="Pham C."/>
            <person name="Simmons D."/>
            <person name="Wilczek-Boney K."/>
            <person name="Hale W."/>
            <person name="Jakkamsetti A."/>
            <person name="Pham P."/>
            <person name="Ruth R."/>
            <person name="San Lucas F."/>
            <person name="Warren J."/>
            <person name="Zhang J."/>
            <person name="Zhao Z."/>
            <person name="Zhou C."/>
            <person name="Zhu D."/>
            <person name="Lee S."/>
            <person name="Bess C."/>
            <person name="Blankenburg K."/>
            <person name="Forbes L."/>
            <person name="Fu Q."/>
            <person name="Gubbala S."/>
            <person name="Hirani K."/>
            <person name="Jayaseelan J.C."/>
            <person name="Lara F."/>
            <person name="Munidasa M."/>
            <person name="Palculict T."/>
            <person name="Patil S."/>
            <person name="Pu L.-L."/>
            <person name="Saada N."/>
            <person name="Tang L."/>
            <person name="Weissenberger G."/>
            <person name="Zhu Y."/>
            <person name="Hemphill L."/>
            <person name="Shang Y."/>
            <person name="Youmans B."/>
            <person name="Ayvaz T."/>
            <person name="Ross M."/>
            <person name="Santibanez J."/>
            <person name="Aqrawi P."/>
            <person name="Gross S."/>
            <person name="Joshi V."/>
            <person name="Fowler G."/>
            <person name="Nazareth L."/>
            <person name="Reid J."/>
            <person name="Worley K."/>
            <person name="Petrosino J."/>
            <person name="Highlander S."/>
            <person name="Gibbs R."/>
        </authorList>
    </citation>
    <scope>NUCLEOTIDE SEQUENCE [LARGE SCALE GENOMIC DNA]</scope>
    <source>
        <strain evidence="1 2">DSM 3986</strain>
    </source>
</reference>
<dbReference type="Proteomes" id="UP000003434">
    <property type="component" value="Unassembled WGS sequence"/>
</dbReference>
<dbReference type="AlphaFoldDB" id="E6LJM5"/>
<protein>
    <submittedName>
        <fullName evidence="1">Uncharacterized protein</fullName>
    </submittedName>
</protein>
<dbReference type="EMBL" id="AEPW01000003">
    <property type="protein sequence ID" value="EFU77976.1"/>
    <property type="molecule type" value="Genomic_DNA"/>
</dbReference>
<gene>
    <name evidence="1" type="ORF">HMPREF0381_0160</name>
</gene>
<comment type="caution">
    <text evidence="1">The sequence shown here is derived from an EMBL/GenBank/DDBJ whole genome shotgun (WGS) entry which is preliminary data.</text>
</comment>
<dbReference type="RefSeq" id="WP_008749933.1">
    <property type="nucleotide sequence ID" value="NZ_GL622296.1"/>
</dbReference>
<name>E6LJM5_9FIRM</name>
<sequence length="304" mass="36041">MAKVERKIFQPTILTAMLIEGACDKDRGGANISDFTNKAIIEYYTPYTSPLRKETEFIFHRLINEEDILEDELKATLARCVDILKDYPISDVKPLEQIFIHFTYKRGRRLRYDYIQIVDEQQDRILHRFNDVLKTVDEDFTYGSREFGERSRYAFKHWGELCSYSEIYTALATIIECEDIYYPLSIFRTIDLIKWLDNAVRDSSLETVKTPFETNISLSDRYYGISYEVSVYHTDNGYEYLSGDISFEHMPNKIREYYQKYMNIGTIHGEVTEKDLNDLIAIEKEGRFLFRRLNKNHKSQMEVK</sequence>
<proteinExistence type="predicted"/>
<evidence type="ECO:0000313" key="1">
    <source>
        <dbReference type="EMBL" id="EFU77976.1"/>
    </source>
</evidence>
<organism evidence="1 2">
    <name type="scientific">Lachnoanaerobaculum saburreum DSM 3986</name>
    <dbReference type="NCBI Taxonomy" id="887325"/>
    <lineage>
        <taxon>Bacteria</taxon>
        <taxon>Bacillati</taxon>
        <taxon>Bacillota</taxon>
        <taxon>Clostridia</taxon>
        <taxon>Lachnospirales</taxon>
        <taxon>Lachnospiraceae</taxon>
        <taxon>Lachnoanaerobaculum</taxon>
    </lineage>
</organism>
<dbReference type="HOGENOM" id="CLU_914632_0_0_9"/>
<evidence type="ECO:0000313" key="2">
    <source>
        <dbReference type="Proteomes" id="UP000003434"/>
    </source>
</evidence>